<dbReference type="EMBL" id="JABSTU010000001">
    <property type="protein sequence ID" value="KAH8039847.1"/>
    <property type="molecule type" value="Genomic_DNA"/>
</dbReference>
<accession>A0A9J6F051</accession>
<organism evidence="1 2">
    <name type="scientific">Rhipicephalus microplus</name>
    <name type="common">Cattle tick</name>
    <name type="synonym">Boophilus microplus</name>
    <dbReference type="NCBI Taxonomy" id="6941"/>
    <lineage>
        <taxon>Eukaryota</taxon>
        <taxon>Metazoa</taxon>
        <taxon>Ecdysozoa</taxon>
        <taxon>Arthropoda</taxon>
        <taxon>Chelicerata</taxon>
        <taxon>Arachnida</taxon>
        <taxon>Acari</taxon>
        <taxon>Parasitiformes</taxon>
        <taxon>Ixodida</taxon>
        <taxon>Ixodoidea</taxon>
        <taxon>Ixodidae</taxon>
        <taxon>Rhipicephalinae</taxon>
        <taxon>Rhipicephalus</taxon>
        <taxon>Boophilus</taxon>
    </lineage>
</organism>
<dbReference type="VEuPathDB" id="VectorBase:LOC119161343"/>
<proteinExistence type="predicted"/>
<dbReference type="Gene3D" id="1.10.510.10">
    <property type="entry name" value="Transferase(Phosphotransferase) domain 1"/>
    <property type="match status" value="1"/>
</dbReference>
<evidence type="ECO:0000313" key="2">
    <source>
        <dbReference type="Proteomes" id="UP000821866"/>
    </source>
</evidence>
<dbReference type="Proteomes" id="UP000821866">
    <property type="component" value="Chromosome 1"/>
</dbReference>
<sequence length="155" mass="17616">MMTTTPDRRITMAQLVAHPWLVEGYGSPVSVEGTRSRSILDDEVVAEMAAACGRPKHSVAADINRRMCDCVAATYHLLVDRKKRGETFRLLLPLQPPREMTPSVSPYRRVFKRPAGRMLFRSPPLCNMMERCLEPFALFKENVNGIRARLQSRKS</sequence>
<comment type="caution">
    <text evidence="1">The sequence shown here is derived from an EMBL/GenBank/DDBJ whole genome shotgun (WGS) entry which is preliminary data.</text>
</comment>
<name>A0A9J6F051_RHIMP</name>
<reference evidence="1" key="2">
    <citation type="submission" date="2021-09" db="EMBL/GenBank/DDBJ databases">
        <authorList>
            <person name="Jia N."/>
            <person name="Wang J."/>
            <person name="Shi W."/>
            <person name="Du L."/>
            <person name="Sun Y."/>
            <person name="Zhan W."/>
            <person name="Jiang J."/>
            <person name="Wang Q."/>
            <person name="Zhang B."/>
            <person name="Ji P."/>
            <person name="Sakyi L.B."/>
            <person name="Cui X."/>
            <person name="Yuan T."/>
            <person name="Jiang B."/>
            <person name="Yang W."/>
            <person name="Lam T.T.-Y."/>
            <person name="Chang Q."/>
            <person name="Ding S."/>
            <person name="Wang X."/>
            <person name="Zhu J."/>
            <person name="Ruan X."/>
            <person name="Zhao L."/>
            <person name="Wei J."/>
            <person name="Que T."/>
            <person name="Du C."/>
            <person name="Cheng J."/>
            <person name="Dai P."/>
            <person name="Han X."/>
            <person name="Huang E."/>
            <person name="Gao Y."/>
            <person name="Liu J."/>
            <person name="Shao H."/>
            <person name="Ye R."/>
            <person name="Li L."/>
            <person name="Wei W."/>
            <person name="Wang X."/>
            <person name="Wang C."/>
            <person name="Huo Q."/>
            <person name="Li W."/>
            <person name="Guo W."/>
            <person name="Chen H."/>
            <person name="Chen S."/>
            <person name="Zhou L."/>
            <person name="Zhou L."/>
            <person name="Ni X."/>
            <person name="Tian J."/>
            <person name="Zhou Y."/>
            <person name="Sheng Y."/>
            <person name="Liu T."/>
            <person name="Pan Y."/>
            <person name="Xia L."/>
            <person name="Li J."/>
            <person name="Zhao F."/>
            <person name="Cao W."/>
        </authorList>
    </citation>
    <scope>NUCLEOTIDE SEQUENCE</scope>
    <source>
        <strain evidence="1">Rmic-2018</strain>
        <tissue evidence="1">Larvae</tissue>
    </source>
</reference>
<keyword evidence="2" id="KW-1185">Reference proteome</keyword>
<protein>
    <submittedName>
        <fullName evidence="1">Uncharacterized protein</fullName>
    </submittedName>
</protein>
<evidence type="ECO:0000313" key="1">
    <source>
        <dbReference type="EMBL" id="KAH8039847.1"/>
    </source>
</evidence>
<dbReference type="AlphaFoldDB" id="A0A9J6F051"/>
<reference evidence="1" key="1">
    <citation type="journal article" date="2020" name="Cell">
        <title>Large-Scale Comparative Analyses of Tick Genomes Elucidate Their Genetic Diversity and Vector Capacities.</title>
        <authorList>
            <consortium name="Tick Genome and Microbiome Consortium (TIGMIC)"/>
            <person name="Jia N."/>
            <person name="Wang J."/>
            <person name="Shi W."/>
            <person name="Du L."/>
            <person name="Sun Y."/>
            <person name="Zhan W."/>
            <person name="Jiang J.F."/>
            <person name="Wang Q."/>
            <person name="Zhang B."/>
            <person name="Ji P."/>
            <person name="Bell-Sakyi L."/>
            <person name="Cui X.M."/>
            <person name="Yuan T.T."/>
            <person name="Jiang B.G."/>
            <person name="Yang W.F."/>
            <person name="Lam T.T."/>
            <person name="Chang Q.C."/>
            <person name="Ding S.J."/>
            <person name="Wang X.J."/>
            <person name="Zhu J.G."/>
            <person name="Ruan X.D."/>
            <person name="Zhao L."/>
            <person name="Wei J.T."/>
            <person name="Ye R.Z."/>
            <person name="Que T.C."/>
            <person name="Du C.H."/>
            <person name="Zhou Y.H."/>
            <person name="Cheng J.X."/>
            <person name="Dai P.F."/>
            <person name="Guo W.B."/>
            <person name="Han X.H."/>
            <person name="Huang E.J."/>
            <person name="Li L.F."/>
            <person name="Wei W."/>
            <person name="Gao Y.C."/>
            <person name="Liu J.Z."/>
            <person name="Shao H.Z."/>
            <person name="Wang X."/>
            <person name="Wang C.C."/>
            <person name="Yang T.C."/>
            <person name="Huo Q.B."/>
            <person name="Li W."/>
            <person name="Chen H.Y."/>
            <person name="Chen S.E."/>
            <person name="Zhou L.G."/>
            <person name="Ni X.B."/>
            <person name="Tian J.H."/>
            <person name="Sheng Y."/>
            <person name="Liu T."/>
            <person name="Pan Y.S."/>
            <person name="Xia L.Y."/>
            <person name="Li J."/>
            <person name="Zhao F."/>
            <person name="Cao W.C."/>
        </authorList>
    </citation>
    <scope>NUCLEOTIDE SEQUENCE</scope>
    <source>
        <strain evidence="1">Rmic-2018</strain>
    </source>
</reference>
<gene>
    <name evidence="1" type="ORF">HPB51_009103</name>
</gene>